<comment type="catalytic activity">
    <reaction evidence="1">
        <text>Endohydrolysis of beta-(1-&gt;4)-linkages between D-glucosamine residues in a partly acetylated chitosan.</text>
        <dbReference type="EC" id="3.2.1.132"/>
    </reaction>
</comment>
<dbReference type="GO" id="GO:0005576">
    <property type="term" value="C:extracellular region"/>
    <property type="evidence" value="ECO:0007669"/>
    <property type="project" value="UniProtKB-SubCell"/>
</dbReference>
<name>A0A1V6YLK1_PENNA</name>
<evidence type="ECO:0000256" key="7">
    <source>
        <dbReference type="ARBA" id="ARBA00022801"/>
    </source>
</evidence>
<reference evidence="12" key="1">
    <citation type="journal article" date="2017" name="Nat. Microbiol.">
        <title>Global analysis of biosynthetic gene clusters reveals vast potential of secondary metabolite production in Penicillium species.</title>
        <authorList>
            <person name="Nielsen J.C."/>
            <person name="Grijseels S."/>
            <person name="Prigent S."/>
            <person name="Ji B."/>
            <person name="Dainat J."/>
            <person name="Nielsen K.F."/>
            <person name="Frisvad J.C."/>
            <person name="Workman M."/>
            <person name="Nielsen J."/>
        </authorList>
    </citation>
    <scope>NUCLEOTIDE SEQUENCE [LARGE SCALE GENOMIC DNA]</scope>
    <source>
        <strain evidence="12">IBT 13039</strain>
    </source>
</reference>
<comment type="similarity">
    <text evidence="3">Belongs to the glycosyl hydrolase 75 family.</text>
</comment>
<evidence type="ECO:0000256" key="2">
    <source>
        <dbReference type="ARBA" id="ARBA00004613"/>
    </source>
</evidence>
<evidence type="ECO:0000256" key="8">
    <source>
        <dbReference type="ARBA" id="ARBA00023277"/>
    </source>
</evidence>
<dbReference type="PANTHER" id="PTHR42061">
    <property type="entry name" value="ENDO-CHITOSANASE"/>
    <property type="match status" value="1"/>
</dbReference>
<dbReference type="Proteomes" id="UP000191691">
    <property type="component" value="Unassembled WGS sequence"/>
</dbReference>
<dbReference type="OMA" id="INAVRLW"/>
<evidence type="ECO:0000313" key="12">
    <source>
        <dbReference type="Proteomes" id="UP000191691"/>
    </source>
</evidence>
<gene>
    <name evidence="11" type="ORF">PENNAL_c0017G10000</name>
</gene>
<evidence type="ECO:0000256" key="6">
    <source>
        <dbReference type="ARBA" id="ARBA00022729"/>
    </source>
</evidence>
<dbReference type="GO" id="GO:0016977">
    <property type="term" value="F:chitosanase activity"/>
    <property type="evidence" value="ECO:0007669"/>
    <property type="project" value="UniProtKB-EC"/>
</dbReference>
<evidence type="ECO:0000256" key="4">
    <source>
        <dbReference type="ARBA" id="ARBA00012273"/>
    </source>
</evidence>
<evidence type="ECO:0000256" key="5">
    <source>
        <dbReference type="ARBA" id="ARBA00022525"/>
    </source>
</evidence>
<evidence type="ECO:0000256" key="1">
    <source>
        <dbReference type="ARBA" id="ARBA00000405"/>
    </source>
</evidence>
<keyword evidence="9" id="KW-0326">Glycosidase</keyword>
<dbReference type="InterPro" id="IPR009939">
    <property type="entry name" value="Chitosanase_fungal"/>
</dbReference>
<keyword evidence="6" id="KW-0732">Signal</keyword>
<keyword evidence="10" id="KW-0624">Polysaccharide degradation</keyword>
<dbReference type="GO" id="GO:0000272">
    <property type="term" value="P:polysaccharide catabolic process"/>
    <property type="evidence" value="ECO:0007669"/>
    <property type="project" value="UniProtKB-KW"/>
</dbReference>
<dbReference type="EC" id="3.2.1.132" evidence="4"/>
<keyword evidence="12" id="KW-1185">Reference proteome</keyword>
<evidence type="ECO:0000256" key="9">
    <source>
        <dbReference type="ARBA" id="ARBA00023295"/>
    </source>
</evidence>
<dbReference type="STRING" id="60175.A0A1V6YLK1"/>
<sequence>MMTYIPSIPFALFAFRWLQFNKPDGGPPGSYFAAGSSIPAAALQSAAVKASTPVPDATYPINGDKGAKKVTIYSDWTNLDEGAAYVWVADMDVDCDGIDYKCKHQTNFGALAAYEVPFFVIPDRFGTKYAKQLPGNNVSAVIW</sequence>
<evidence type="ECO:0000313" key="11">
    <source>
        <dbReference type="EMBL" id="OQE88329.1"/>
    </source>
</evidence>
<organism evidence="11 12">
    <name type="scientific">Penicillium nalgiovense</name>
    <dbReference type="NCBI Taxonomy" id="60175"/>
    <lineage>
        <taxon>Eukaryota</taxon>
        <taxon>Fungi</taxon>
        <taxon>Dikarya</taxon>
        <taxon>Ascomycota</taxon>
        <taxon>Pezizomycotina</taxon>
        <taxon>Eurotiomycetes</taxon>
        <taxon>Eurotiomycetidae</taxon>
        <taxon>Eurotiales</taxon>
        <taxon>Aspergillaceae</taxon>
        <taxon>Penicillium</taxon>
    </lineage>
</organism>
<dbReference type="EMBL" id="MOOB01000017">
    <property type="protein sequence ID" value="OQE88329.1"/>
    <property type="molecule type" value="Genomic_DNA"/>
</dbReference>
<protein>
    <recommendedName>
        <fullName evidence="4">chitosanase</fullName>
        <ecNumber evidence="4">3.2.1.132</ecNumber>
    </recommendedName>
</protein>
<comment type="caution">
    <text evidence="11">The sequence shown here is derived from an EMBL/GenBank/DDBJ whole genome shotgun (WGS) entry which is preliminary data.</text>
</comment>
<dbReference type="PANTHER" id="PTHR42061:SF4">
    <property type="entry name" value="ENDO-CHITOSANASE"/>
    <property type="match status" value="1"/>
</dbReference>
<keyword evidence="5" id="KW-0964">Secreted</keyword>
<evidence type="ECO:0000256" key="10">
    <source>
        <dbReference type="ARBA" id="ARBA00023326"/>
    </source>
</evidence>
<proteinExistence type="inferred from homology"/>
<accession>A0A1V6YLK1</accession>
<keyword evidence="8" id="KW-0119">Carbohydrate metabolism</keyword>
<keyword evidence="7" id="KW-0378">Hydrolase</keyword>
<evidence type="ECO:0000256" key="3">
    <source>
        <dbReference type="ARBA" id="ARBA00007799"/>
    </source>
</evidence>
<dbReference type="AlphaFoldDB" id="A0A1V6YLK1"/>
<comment type="subcellular location">
    <subcellularLocation>
        <location evidence="2">Secreted</location>
    </subcellularLocation>
</comment>